<comment type="subunit">
    <text evidence="5">Heterooligomer composed of large and small subunits.</text>
</comment>
<protein>
    <recommendedName>
        <fullName evidence="5">Exodeoxyribonuclease 7 large subunit</fullName>
        <ecNumber evidence="5">3.1.11.6</ecNumber>
    </recommendedName>
    <alternativeName>
        <fullName evidence="5">Exodeoxyribonuclease VII large subunit</fullName>
        <shortName evidence="5">Exonuclease VII large subunit</shortName>
    </alternativeName>
</protein>
<dbReference type="GO" id="GO:0003676">
    <property type="term" value="F:nucleic acid binding"/>
    <property type="evidence" value="ECO:0007669"/>
    <property type="project" value="InterPro"/>
</dbReference>
<dbReference type="GO" id="GO:0005737">
    <property type="term" value="C:cytoplasm"/>
    <property type="evidence" value="ECO:0007669"/>
    <property type="project" value="UniProtKB-SubCell"/>
</dbReference>
<feature type="domain" description="OB-fold nucleic acid binding" evidence="8">
    <location>
        <begin position="10"/>
        <end position="102"/>
    </location>
</feature>
<evidence type="ECO:0000259" key="8">
    <source>
        <dbReference type="Pfam" id="PF13742"/>
    </source>
</evidence>
<dbReference type="GO" id="GO:0009318">
    <property type="term" value="C:exodeoxyribonuclease VII complex"/>
    <property type="evidence" value="ECO:0007669"/>
    <property type="project" value="UniProtKB-UniRule"/>
</dbReference>
<evidence type="ECO:0000256" key="3">
    <source>
        <dbReference type="ARBA" id="ARBA00022801"/>
    </source>
</evidence>
<evidence type="ECO:0000256" key="4">
    <source>
        <dbReference type="ARBA" id="ARBA00022839"/>
    </source>
</evidence>
<name>A0AAE4AN71_9BACT</name>
<keyword evidence="1 5" id="KW-0963">Cytoplasm</keyword>
<evidence type="ECO:0000259" key="7">
    <source>
        <dbReference type="Pfam" id="PF02601"/>
    </source>
</evidence>
<dbReference type="InterPro" id="IPR003753">
    <property type="entry name" value="Exonuc_VII_L"/>
</dbReference>
<dbReference type="AlphaFoldDB" id="A0AAE4AN71"/>
<dbReference type="PANTHER" id="PTHR30008:SF0">
    <property type="entry name" value="EXODEOXYRIBONUCLEASE 7 LARGE SUBUNIT"/>
    <property type="match status" value="1"/>
</dbReference>
<organism evidence="9 10">
    <name type="scientific">Oligosphaera ethanolica</name>
    <dbReference type="NCBI Taxonomy" id="760260"/>
    <lineage>
        <taxon>Bacteria</taxon>
        <taxon>Pseudomonadati</taxon>
        <taxon>Lentisphaerota</taxon>
        <taxon>Oligosphaeria</taxon>
        <taxon>Oligosphaerales</taxon>
        <taxon>Oligosphaeraceae</taxon>
        <taxon>Oligosphaera</taxon>
    </lineage>
</organism>
<evidence type="ECO:0000256" key="1">
    <source>
        <dbReference type="ARBA" id="ARBA00022490"/>
    </source>
</evidence>
<dbReference type="EMBL" id="JAUSVL010000001">
    <property type="protein sequence ID" value="MDQ0289120.1"/>
    <property type="molecule type" value="Genomic_DNA"/>
</dbReference>
<keyword evidence="4 5" id="KW-0269">Exonuclease</keyword>
<dbReference type="GO" id="GO:0008855">
    <property type="term" value="F:exodeoxyribonuclease VII activity"/>
    <property type="evidence" value="ECO:0007669"/>
    <property type="project" value="UniProtKB-UniRule"/>
</dbReference>
<proteinExistence type="inferred from homology"/>
<dbReference type="InterPro" id="IPR020579">
    <property type="entry name" value="Exonuc_VII_lsu_C"/>
</dbReference>
<evidence type="ECO:0000313" key="10">
    <source>
        <dbReference type="Proteomes" id="UP001238163"/>
    </source>
</evidence>
<keyword evidence="3 5" id="KW-0378">Hydrolase</keyword>
<comment type="similarity">
    <text evidence="5 6">Belongs to the XseA family.</text>
</comment>
<accession>A0AAE4AN71</accession>
<evidence type="ECO:0000256" key="6">
    <source>
        <dbReference type="RuleBase" id="RU004355"/>
    </source>
</evidence>
<dbReference type="HAMAP" id="MF_00378">
    <property type="entry name" value="Exonuc_7_L"/>
    <property type="match status" value="1"/>
</dbReference>
<comment type="catalytic activity">
    <reaction evidence="5 6">
        <text>Exonucleolytic cleavage in either 5'- to 3'- or 3'- to 5'-direction to yield nucleoside 5'-phosphates.</text>
        <dbReference type="EC" id="3.1.11.6"/>
    </reaction>
</comment>
<comment type="caution">
    <text evidence="9">The sequence shown here is derived from an EMBL/GenBank/DDBJ whole genome shotgun (WGS) entry which is preliminary data.</text>
</comment>
<dbReference type="GO" id="GO:0006308">
    <property type="term" value="P:DNA catabolic process"/>
    <property type="evidence" value="ECO:0007669"/>
    <property type="project" value="UniProtKB-UniRule"/>
</dbReference>
<dbReference type="RefSeq" id="WP_307260455.1">
    <property type="nucleotide sequence ID" value="NZ_JAUSVL010000001.1"/>
</dbReference>
<keyword evidence="2 5" id="KW-0540">Nuclease</keyword>
<dbReference type="InterPro" id="IPR025824">
    <property type="entry name" value="OB-fold_nuc-bd_dom"/>
</dbReference>
<reference evidence="9" key="1">
    <citation type="submission" date="2023-07" db="EMBL/GenBank/DDBJ databases">
        <title>Genomic Encyclopedia of Type Strains, Phase IV (KMG-IV): sequencing the most valuable type-strain genomes for metagenomic binning, comparative biology and taxonomic classification.</title>
        <authorList>
            <person name="Goeker M."/>
        </authorList>
    </citation>
    <scope>NUCLEOTIDE SEQUENCE</scope>
    <source>
        <strain evidence="9">DSM 24202</strain>
    </source>
</reference>
<dbReference type="CDD" id="cd04489">
    <property type="entry name" value="ExoVII_LU_OBF"/>
    <property type="match status" value="1"/>
</dbReference>
<evidence type="ECO:0000256" key="2">
    <source>
        <dbReference type="ARBA" id="ARBA00022722"/>
    </source>
</evidence>
<evidence type="ECO:0000256" key="5">
    <source>
        <dbReference type="HAMAP-Rule" id="MF_00378"/>
    </source>
</evidence>
<evidence type="ECO:0000313" key="9">
    <source>
        <dbReference type="EMBL" id="MDQ0289120.1"/>
    </source>
</evidence>
<dbReference type="Pfam" id="PF13742">
    <property type="entry name" value="tRNA_anti_2"/>
    <property type="match status" value="1"/>
</dbReference>
<keyword evidence="10" id="KW-1185">Reference proteome</keyword>
<dbReference type="PANTHER" id="PTHR30008">
    <property type="entry name" value="EXODEOXYRIBONUCLEASE 7 LARGE SUBUNIT"/>
    <property type="match status" value="1"/>
</dbReference>
<sequence length="429" mass="47764">MSEPAGNFILSVSDLTARVKWLLEQNFRTLAVQGEISDLVVHRSGHVYFTLKDRGSQLRAVFFRGAAAAERLQLARGMAVVATGSLTVYEPQGAYQLSVLDVKPLGLGDLHQRFEELKLRLQTEGLFDLERKRPIPTLPRCVGLITSLDGAAIQDFFNVLNRRFAGMHVRIIPTAVQGDNAAAQIANAIRFFNVRRACEVIVVTRGGGSIEDLWAFNEEVLARAVASSEIPVISAVGHERDHSICDFVADFRAPTPSAAAELVVQAKESFTDRVENLRRRLRDALLLRLAALRQRYARAASCPFLQRPDDIVLQRQQRLDYLAARLEQTLPRLHERARSRLANASSRLPLALNALVRQRRDRFARAEQTLNALAPRRVLARGYSILLNQRGLALRDAAETQPGESIHAMLAKGDLELNVNRVIPTEPSP</sequence>
<gene>
    <name evidence="5" type="primary">xseA</name>
    <name evidence="9" type="ORF">J3R75_001227</name>
</gene>
<comment type="function">
    <text evidence="5">Bidirectionally degrades single-stranded DNA into large acid-insoluble oligonucleotides, which are then degraded further into small acid-soluble oligonucleotides.</text>
</comment>
<dbReference type="NCBIfam" id="TIGR00237">
    <property type="entry name" value="xseA"/>
    <property type="match status" value="1"/>
</dbReference>
<dbReference type="Pfam" id="PF02601">
    <property type="entry name" value="Exonuc_VII_L"/>
    <property type="match status" value="1"/>
</dbReference>
<dbReference type="EC" id="3.1.11.6" evidence="5"/>
<comment type="subcellular location">
    <subcellularLocation>
        <location evidence="5 6">Cytoplasm</location>
    </subcellularLocation>
</comment>
<dbReference type="Proteomes" id="UP001238163">
    <property type="component" value="Unassembled WGS sequence"/>
</dbReference>
<feature type="domain" description="Exonuclease VII large subunit C-terminal" evidence="7">
    <location>
        <begin position="126"/>
        <end position="416"/>
    </location>
</feature>